<evidence type="ECO:0000256" key="4">
    <source>
        <dbReference type="ARBA" id="ARBA00023136"/>
    </source>
</evidence>
<dbReference type="InterPro" id="IPR027359">
    <property type="entry name" value="Volt_channel_dom_sf"/>
</dbReference>
<dbReference type="Gene3D" id="1.20.120.350">
    <property type="entry name" value="Voltage-gated potassium channels. Chain C"/>
    <property type="match status" value="1"/>
</dbReference>
<dbReference type="Pfam" id="PF00520">
    <property type="entry name" value="Ion_trans"/>
    <property type="match status" value="1"/>
</dbReference>
<evidence type="ECO:0000256" key="6">
    <source>
        <dbReference type="SAM" id="Phobius"/>
    </source>
</evidence>
<feature type="transmembrane region" description="Helical" evidence="6">
    <location>
        <begin position="83"/>
        <end position="106"/>
    </location>
</feature>
<keyword evidence="9" id="KW-1185">Reference proteome</keyword>
<gene>
    <name evidence="8" type="ORF">EFW17_18075</name>
</gene>
<feature type="domain" description="Ion transport" evidence="7">
    <location>
        <begin position="17"/>
        <end position="232"/>
    </location>
</feature>
<reference evidence="8 9" key="1">
    <citation type="submission" date="2018-11" db="EMBL/GenBank/DDBJ databases">
        <title>The genome draft of YIM 96095.</title>
        <authorList>
            <person name="Tang S.-K."/>
            <person name="Chunyu W.-X."/>
            <person name="Feng Y.-Z."/>
        </authorList>
    </citation>
    <scope>NUCLEOTIDE SEQUENCE [LARGE SCALE GENOMIC DNA]</scope>
    <source>
        <strain evidence="8 9">YIM 96095</strain>
    </source>
</reference>
<organism evidence="8 9">
    <name type="scientific">Halostreptopolyspora alba</name>
    <dbReference type="NCBI Taxonomy" id="2487137"/>
    <lineage>
        <taxon>Bacteria</taxon>
        <taxon>Bacillati</taxon>
        <taxon>Actinomycetota</taxon>
        <taxon>Actinomycetes</taxon>
        <taxon>Streptosporangiales</taxon>
        <taxon>Nocardiopsidaceae</taxon>
        <taxon>Halostreptopolyspora</taxon>
    </lineage>
</organism>
<dbReference type="OrthoDB" id="5297065at2"/>
<feature type="region of interest" description="Disordered" evidence="5">
    <location>
        <begin position="270"/>
        <end position="311"/>
    </location>
</feature>
<protein>
    <submittedName>
        <fullName evidence="8">Ion transporter</fullName>
    </submittedName>
</protein>
<feature type="transmembrane region" description="Helical" evidence="6">
    <location>
        <begin position="51"/>
        <end position="71"/>
    </location>
</feature>
<feature type="transmembrane region" description="Helical" evidence="6">
    <location>
        <begin position="127"/>
        <end position="150"/>
    </location>
</feature>
<evidence type="ECO:0000313" key="9">
    <source>
        <dbReference type="Proteomes" id="UP000269198"/>
    </source>
</evidence>
<dbReference type="SUPFAM" id="SSF81324">
    <property type="entry name" value="Voltage-gated potassium channels"/>
    <property type="match status" value="1"/>
</dbReference>
<keyword evidence="4 6" id="KW-0472">Membrane</keyword>
<feature type="compositionally biased region" description="Basic and acidic residues" evidence="5">
    <location>
        <begin position="297"/>
        <end position="311"/>
    </location>
</feature>
<evidence type="ECO:0000256" key="2">
    <source>
        <dbReference type="ARBA" id="ARBA00022692"/>
    </source>
</evidence>
<dbReference type="InterPro" id="IPR005821">
    <property type="entry name" value="Ion_trans_dom"/>
</dbReference>
<dbReference type="GO" id="GO:0001518">
    <property type="term" value="C:voltage-gated sodium channel complex"/>
    <property type="evidence" value="ECO:0007669"/>
    <property type="project" value="TreeGrafter"/>
</dbReference>
<proteinExistence type="predicted"/>
<dbReference type="Gene3D" id="1.10.287.70">
    <property type="match status" value="1"/>
</dbReference>
<keyword evidence="3 6" id="KW-1133">Transmembrane helix</keyword>
<dbReference type="GO" id="GO:0005248">
    <property type="term" value="F:voltage-gated sodium channel activity"/>
    <property type="evidence" value="ECO:0007669"/>
    <property type="project" value="TreeGrafter"/>
</dbReference>
<evidence type="ECO:0000256" key="5">
    <source>
        <dbReference type="SAM" id="MobiDB-lite"/>
    </source>
</evidence>
<feature type="compositionally biased region" description="Basic and acidic residues" evidence="5">
    <location>
        <begin position="275"/>
        <end position="289"/>
    </location>
</feature>
<sequence>MAQGVLRARVSRAVDSQWFQHTVVAVILLNAITLGLESYEREIPGIQDRLALAEHVFVTAFVVELVLRIYAGGTAFFRGPWNWFDLIVVSVTLVPASSESAVLRLLRTLRILRLVSVLPTMRHVVSALFRSLPGMGTVIGLLLVIIYTAAIMGQRLFDEIAPEYFGDVGTSLYTLFMVLTTEDWPDVADAVMAQEPMAWIFFVVYMVVSAFIALNLVIGVIVTAMEHEVNQQRWADDQELELEQHREVVNRLGALTAQVEQLSEQVRVLRGAAGESERESGNETREGNTKKQPFARETSEGPRNESDGAAF</sequence>
<accession>A0A3N0E4T7</accession>
<dbReference type="PANTHER" id="PTHR10037:SF62">
    <property type="entry name" value="SODIUM CHANNEL PROTEIN 60E"/>
    <property type="match status" value="1"/>
</dbReference>
<evidence type="ECO:0000256" key="3">
    <source>
        <dbReference type="ARBA" id="ARBA00022989"/>
    </source>
</evidence>
<evidence type="ECO:0000256" key="1">
    <source>
        <dbReference type="ARBA" id="ARBA00004141"/>
    </source>
</evidence>
<dbReference type="RefSeq" id="WP_123202595.1">
    <property type="nucleotide sequence ID" value="NZ_RJMB01000020.1"/>
</dbReference>
<dbReference type="InterPro" id="IPR043203">
    <property type="entry name" value="VGCC_Ca_Na"/>
</dbReference>
<evidence type="ECO:0000259" key="7">
    <source>
        <dbReference type="Pfam" id="PF00520"/>
    </source>
</evidence>
<dbReference type="AlphaFoldDB" id="A0A3N0E4T7"/>
<dbReference type="EMBL" id="RJMB01000020">
    <property type="protein sequence ID" value="RNL82861.1"/>
    <property type="molecule type" value="Genomic_DNA"/>
</dbReference>
<keyword evidence="2 6" id="KW-0812">Transmembrane</keyword>
<dbReference type="Proteomes" id="UP000269198">
    <property type="component" value="Unassembled WGS sequence"/>
</dbReference>
<comment type="subcellular location">
    <subcellularLocation>
        <location evidence="1">Membrane</location>
        <topology evidence="1">Multi-pass membrane protein</topology>
    </subcellularLocation>
</comment>
<comment type="caution">
    <text evidence="8">The sequence shown here is derived from an EMBL/GenBank/DDBJ whole genome shotgun (WGS) entry which is preliminary data.</text>
</comment>
<feature type="transmembrane region" description="Helical" evidence="6">
    <location>
        <begin position="199"/>
        <end position="224"/>
    </location>
</feature>
<name>A0A3N0E4T7_9ACTN</name>
<dbReference type="PANTHER" id="PTHR10037">
    <property type="entry name" value="VOLTAGE-GATED CATION CHANNEL CALCIUM AND SODIUM"/>
    <property type="match status" value="1"/>
</dbReference>
<evidence type="ECO:0000313" key="8">
    <source>
        <dbReference type="EMBL" id="RNL82861.1"/>
    </source>
</evidence>